<evidence type="ECO:0000313" key="5">
    <source>
        <dbReference type="Proteomes" id="UP000559010"/>
    </source>
</evidence>
<dbReference type="SUPFAM" id="SSF51126">
    <property type="entry name" value="Pectin lyase-like"/>
    <property type="match status" value="1"/>
</dbReference>
<evidence type="ECO:0000259" key="3">
    <source>
        <dbReference type="SMART" id="SM00656"/>
    </source>
</evidence>
<evidence type="ECO:0000313" key="4">
    <source>
        <dbReference type="EMBL" id="NMM50384.1"/>
    </source>
</evidence>
<evidence type="ECO:0000256" key="1">
    <source>
        <dbReference type="ARBA" id="ARBA00023239"/>
    </source>
</evidence>
<dbReference type="Gene3D" id="2.60.40.10">
    <property type="entry name" value="Immunoglobulins"/>
    <property type="match status" value="3"/>
</dbReference>
<sequence length="712" mass="78955">MNFKSIVPIMVLILNVIAVFGNSNINSIINSENRILDEKTTITKSKSAFNASLSARAGNGFVDLSWSVQNMQVYALEVYRDTDADPKGRTRIAIVPSDERNFSDRNVTNGQTYYYWIKVNGSVNSNVAQARPQDDPKVNLNATGDDGFVDLSWNIENPPVTTLEVYRDTDPDPKGRTRIAFVQPNDRSFTDRNVNNGTTYYYWIKANGSINSNISSATPKARPIINLRSNAGSGLVDLSWSIENLTISTLEVYRDTDPDPKGRTRIAVVPASTRNYTDNNVNNGTEYFYWIKVNGSINSNLTSAIPYIGTNELIGYASLNGGTSGGQGGTSVTCGTGDCIIEAINNKKYGSISQPLTIYINGRISPSNTSASKIEIKDVRDISIIGIGTNGLFDGIGIKIYKAGNIIIQNVTIRKVDTGDKDAISIEGPADHIWVDHCELYAEYQGVDKDYYDGLLDAKRDAEYITYSYNYFHDSWKTMLVGSSSSDLHDRKITIHHNYFDNVSSRTPLYRGGQGHIFNNFYSGINSTGINTRAGACLKVENNYFKDSHNPIVWAYENVKGNVDQSGNKFDNVTWGYSDNVNKPGSCQLNIPYQYGNYLNDTDDVPSIVIENTGVGKIGINRDSNTRVMENATIQDISVYPNPVGNNNYINLKIPDFKGNEQIRIVNFSGIEVINRPAKNEVEIIDVSHLPQGQYVIQLKTNTSTKLKLFIK</sequence>
<dbReference type="InterPro" id="IPR045032">
    <property type="entry name" value="PEL"/>
</dbReference>
<dbReference type="GO" id="GO:0000272">
    <property type="term" value="P:polysaccharide catabolic process"/>
    <property type="evidence" value="ECO:0007669"/>
    <property type="project" value="UniProtKB-KW"/>
</dbReference>
<dbReference type="Pfam" id="PF18962">
    <property type="entry name" value="Por_Secre_tail"/>
    <property type="match status" value="1"/>
</dbReference>
<gene>
    <name evidence="4" type="ORF">HH304_18385</name>
</gene>
<comment type="subcellular location">
    <subcellularLocation>
        <location evidence="2">Secreted</location>
    </subcellularLocation>
</comment>
<keyword evidence="1 2" id="KW-0456">Lyase</keyword>
<dbReference type="InterPro" id="IPR002022">
    <property type="entry name" value="Pec_lyase"/>
</dbReference>
<dbReference type="Pfam" id="PF00544">
    <property type="entry name" value="Pectate_lyase_4"/>
    <property type="match status" value="1"/>
</dbReference>
<reference evidence="4 5" key="1">
    <citation type="submission" date="2020-04" db="EMBL/GenBank/DDBJ databases">
        <title>Flammeovirgaceae bacterium KN852 isolated from deep sea.</title>
        <authorList>
            <person name="Zhang D.-C."/>
        </authorList>
    </citation>
    <scope>NUCLEOTIDE SEQUENCE [LARGE SCALE GENOMIC DNA]</scope>
    <source>
        <strain evidence="4 5">KN852</strain>
    </source>
</reference>
<dbReference type="Proteomes" id="UP000559010">
    <property type="component" value="Unassembled WGS sequence"/>
</dbReference>
<dbReference type="InterPro" id="IPR036116">
    <property type="entry name" value="FN3_sf"/>
</dbReference>
<organism evidence="4 5">
    <name type="scientific">Marinigracilibium pacificum</name>
    <dbReference type="NCBI Taxonomy" id="2729599"/>
    <lineage>
        <taxon>Bacteria</taxon>
        <taxon>Pseudomonadati</taxon>
        <taxon>Bacteroidota</taxon>
        <taxon>Cytophagia</taxon>
        <taxon>Cytophagales</taxon>
        <taxon>Flammeovirgaceae</taxon>
        <taxon>Marinigracilibium</taxon>
    </lineage>
</organism>
<dbReference type="NCBIfam" id="TIGR04183">
    <property type="entry name" value="Por_Secre_tail"/>
    <property type="match status" value="1"/>
</dbReference>
<dbReference type="InterPro" id="IPR026444">
    <property type="entry name" value="Secre_tail"/>
</dbReference>
<dbReference type="InterPro" id="IPR012334">
    <property type="entry name" value="Pectin_lyas_fold"/>
</dbReference>
<dbReference type="SMART" id="SM00656">
    <property type="entry name" value="Amb_all"/>
    <property type="match status" value="1"/>
</dbReference>
<name>A0A848J7H7_9BACT</name>
<keyword evidence="2" id="KW-0964">Secreted</keyword>
<keyword evidence="2" id="KW-0119">Carbohydrate metabolism</keyword>
<dbReference type="AlphaFoldDB" id="A0A848J7H7"/>
<evidence type="ECO:0000256" key="2">
    <source>
        <dbReference type="RuleBase" id="RU361173"/>
    </source>
</evidence>
<keyword evidence="2" id="KW-0624">Polysaccharide degradation</keyword>
<dbReference type="EMBL" id="JABBNU010000012">
    <property type="protein sequence ID" value="NMM50384.1"/>
    <property type="molecule type" value="Genomic_DNA"/>
</dbReference>
<dbReference type="GO" id="GO:0005576">
    <property type="term" value="C:extracellular region"/>
    <property type="evidence" value="ECO:0007669"/>
    <property type="project" value="UniProtKB-SubCell"/>
</dbReference>
<dbReference type="GO" id="GO:0030570">
    <property type="term" value="F:pectate lyase activity"/>
    <property type="evidence" value="ECO:0007669"/>
    <property type="project" value="InterPro"/>
</dbReference>
<dbReference type="InterPro" id="IPR011050">
    <property type="entry name" value="Pectin_lyase_fold/virulence"/>
</dbReference>
<keyword evidence="5" id="KW-1185">Reference proteome</keyword>
<protein>
    <submittedName>
        <fullName evidence="4">T9SS type A sorting domain-containing protein</fullName>
    </submittedName>
</protein>
<dbReference type="SUPFAM" id="SSF49265">
    <property type="entry name" value="Fibronectin type III"/>
    <property type="match status" value="1"/>
</dbReference>
<dbReference type="InterPro" id="IPR013783">
    <property type="entry name" value="Ig-like_fold"/>
</dbReference>
<dbReference type="Gene3D" id="2.160.20.10">
    <property type="entry name" value="Single-stranded right-handed beta-helix, Pectin lyase-like"/>
    <property type="match status" value="1"/>
</dbReference>
<comment type="caution">
    <text evidence="4">The sequence shown here is derived from an EMBL/GenBank/DDBJ whole genome shotgun (WGS) entry which is preliminary data.</text>
</comment>
<dbReference type="PANTHER" id="PTHR31683">
    <property type="entry name" value="PECTATE LYASE 18-RELATED"/>
    <property type="match status" value="1"/>
</dbReference>
<feature type="domain" description="Pectate lyase" evidence="3">
    <location>
        <begin position="336"/>
        <end position="551"/>
    </location>
</feature>
<dbReference type="PANTHER" id="PTHR31683:SF18">
    <property type="entry name" value="PECTATE LYASE 21-RELATED"/>
    <property type="match status" value="1"/>
</dbReference>
<proteinExistence type="inferred from homology"/>
<comment type="similarity">
    <text evidence="2">Belongs to the polysaccharide lyase 1 family.</text>
</comment>
<accession>A0A848J7H7</accession>